<evidence type="ECO:0000259" key="2">
    <source>
        <dbReference type="Pfam" id="PF01467"/>
    </source>
</evidence>
<dbReference type="GO" id="GO:0000309">
    <property type="term" value="F:nicotinamide-nucleotide adenylyltransferase activity"/>
    <property type="evidence" value="ECO:0007669"/>
    <property type="project" value="TreeGrafter"/>
</dbReference>
<dbReference type="Gene3D" id="3.40.50.620">
    <property type="entry name" value="HUPs"/>
    <property type="match status" value="1"/>
</dbReference>
<dbReference type="InterPro" id="IPR014729">
    <property type="entry name" value="Rossmann-like_a/b/a_fold"/>
</dbReference>
<keyword evidence="4" id="KW-1185">Reference proteome</keyword>
<proteinExistence type="predicted"/>
<organism evidence="3 4">
    <name type="scientific">Geodia barretti</name>
    <name type="common">Barrett's horny sponge</name>
    <dbReference type="NCBI Taxonomy" id="519541"/>
    <lineage>
        <taxon>Eukaryota</taxon>
        <taxon>Metazoa</taxon>
        <taxon>Porifera</taxon>
        <taxon>Demospongiae</taxon>
        <taxon>Heteroscleromorpha</taxon>
        <taxon>Tetractinellida</taxon>
        <taxon>Astrophorina</taxon>
        <taxon>Geodiidae</taxon>
        <taxon>Geodia</taxon>
    </lineage>
</organism>
<comment type="caution">
    <text evidence="3">The sequence shown here is derived from an EMBL/GenBank/DDBJ whole genome shotgun (WGS) entry which is preliminary data.</text>
</comment>
<reference evidence="3" key="1">
    <citation type="submission" date="2023-03" db="EMBL/GenBank/DDBJ databases">
        <authorList>
            <person name="Steffen K."/>
            <person name="Cardenas P."/>
        </authorList>
    </citation>
    <scope>NUCLEOTIDE SEQUENCE</scope>
</reference>
<name>A0AA35VZY1_GEOBA</name>
<evidence type="ECO:0000313" key="3">
    <source>
        <dbReference type="EMBL" id="CAI8000437.1"/>
    </source>
</evidence>
<dbReference type="GO" id="GO:0009435">
    <property type="term" value="P:NAD+ biosynthetic process"/>
    <property type="evidence" value="ECO:0007669"/>
    <property type="project" value="TreeGrafter"/>
</dbReference>
<dbReference type="InterPro" id="IPR004821">
    <property type="entry name" value="Cyt_trans-like"/>
</dbReference>
<dbReference type="InterPro" id="IPR051182">
    <property type="entry name" value="Euk_NMN_adenylyltrnsfrase"/>
</dbReference>
<keyword evidence="3" id="KW-0548">Nucleotidyltransferase</keyword>
<dbReference type="PANTHER" id="PTHR12039:SF0">
    <property type="entry name" value="NICOTINAMIDE-NUCLEOTIDE ADENYLYLTRANSFERASE"/>
    <property type="match status" value="1"/>
</dbReference>
<sequence length="231" mass="25358">MSGEEFPQAKRARLEDPTASLLTPATEEEEEGGMAGNRVVLLLCGSFSPITNFHLRMLGEAQIENASRGLVGARGCAAVYLPVACELARDFLQRTTRLRVVRGIISPVHDAYGKKGLVDAHHRLAMCRLATQNSDWVIVDPWETQQEGWTLTASVLKHFQETLNSDMKGGGRVKLLCGADLLESFATPGLWDSQDIESIVKDYGLAVISRSGSNPEKFIYESDQLSQLQVP</sequence>
<feature type="region of interest" description="Disordered" evidence="1">
    <location>
        <begin position="1"/>
        <end position="32"/>
    </location>
</feature>
<dbReference type="SUPFAM" id="SSF52374">
    <property type="entry name" value="Nucleotidylyl transferase"/>
    <property type="match status" value="1"/>
</dbReference>
<dbReference type="AlphaFoldDB" id="A0AA35VZY1"/>
<accession>A0AA35VZY1</accession>
<dbReference type="PANTHER" id="PTHR12039">
    <property type="entry name" value="NICOTINAMIDE MONONUCLEOTIDE ADENYLYLTRANSFERASE"/>
    <property type="match status" value="1"/>
</dbReference>
<keyword evidence="3" id="KW-0808">Transferase</keyword>
<feature type="domain" description="Cytidyltransferase-like" evidence="2">
    <location>
        <begin position="100"/>
        <end position="216"/>
    </location>
</feature>
<protein>
    <submittedName>
        <fullName evidence="3">Nicotinamide/nicotinic acid mononucleotide adenylyltransferase 1</fullName>
    </submittedName>
</protein>
<dbReference type="EMBL" id="CASHTH010000402">
    <property type="protein sequence ID" value="CAI8000437.1"/>
    <property type="molecule type" value="Genomic_DNA"/>
</dbReference>
<evidence type="ECO:0000256" key="1">
    <source>
        <dbReference type="SAM" id="MobiDB-lite"/>
    </source>
</evidence>
<dbReference type="Pfam" id="PF01467">
    <property type="entry name" value="CTP_transf_like"/>
    <property type="match status" value="1"/>
</dbReference>
<dbReference type="GO" id="GO:0004515">
    <property type="term" value="F:nicotinate-nucleotide adenylyltransferase activity"/>
    <property type="evidence" value="ECO:0007669"/>
    <property type="project" value="TreeGrafter"/>
</dbReference>
<evidence type="ECO:0000313" key="4">
    <source>
        <dbReference type="Proteomes" id="UP001174909"/>
    </source>
</evidence>
<gene>
    <name evidence="3" type="ORF">GBAR_LOCUS2934</name>
</gene>
<dbReference type="Proteomes" id="UP001174909">
    <property type="component" value="Unassembled WGS sequence"/>
</dbReference>